<dbReference type="AlphaFoldDB" id="A0A5R9JET1"/>
<dbReference type="Pfam" id="PF13439">
    <property type="entry name" value="Glyco_transf_4"/>
    <property type="match status" value="1"/>
</dbReference>
<comment type="caution">
    <text evidence="5">The sequence shown here is derived from an EMBL/GenBank/DDBJ whole genome shotgun (WGS) entry which is preliminary data.</text>
</comment>
<evidence type="ECO:0000313" key="6">
    <source>
        <dbReference type="Proteomes" id="UP000305654"/>
    </source>
</evidence>
<dbReference type="PANTHER" id="PTHR12526:SF510">
    <property type="entry name" value="D-INOSITOL 3-PHOSPHATE GLYCOSYLTRANSFERASE"/>
    <property type="match status" value="1"/>
</dbReference>
<dbReference type="Pfam" id="PF00534">
    <property type="entry name" value="Glycos_transf_1"/>
    <property type="match status" value="1"/>
</dbReference>
<feature type="domain" description="Glycosyl transferase family 1" evidence="3">
    <location>
        <begin position="260"/>
        <end position="404"/>
    </location>
</feature>
<dbReference type="OrthoDB" id="5443996at2"/>
<dbReference type="Gene3D" id="3.40.50.2000">
    <property type="entry name" value="Glycogen Phosphorylase B"/>
    <property type="match status" value="2"/>
</dbReference>
<evidence type="ECO:0000256" key="1">
    <source>
        <dbReference type="ARBA" id="ARBA00022676"/>
    </source>
</evidence>
<dbReference type="CDD" id="cd03801">
    <property type="entry name" value="GT4_PimA-like"/>
    <property type="match status" value="1"/>
</dbReference>
<evidence type="ECO:0000259" key="3">
    <source>
        <dbReference type="Pfam" id="PF00534"/>
    </source>
</evidence>
<dbReference type="InterPro" id="IPR028098">
    <property type="entry name" value="Glyco_trans_4-like_N"/>
</dbReference>
<dbReference type="PANTHER" id="PTHR12526">
    <property type="entry name" value="GLYCOSYLTRANSFERASE"/>
    <property type="match status" value="1"/>
</dbReference>
<dbReference type="SUPFAM" id="SSF53756">
    <property type="entry name" value="UDP-Glycosyltransferase/glycogen phosphorylase"/>
    <property type="match status" value="1"/>
</dbReference>
<dbReference type="InterPro" id="IPR001296">
    <property type="entry name" value="Glyco_trans_1"/>
</dbReference>
<reference evidence="5 6" key="1">
    <citation type="submission" date="2019-05" db="EMBL/GenBank/DDBJ databases">
        <authorList>
            <person name="Pankratov T."/>
            <person name="Grouzdev D."/>
        </authorList>
    </citation>
    <scope>NUCLEOTIDE SEQUENCE [LARGE SCALE GENOMIC DNA]</scope>
    <source>
        <strain evidence="5 6">KEBCLARHB70R</strain>
    </source>
</reference>
<evidence type="ECO:0000313" key="5">
    <source>
        <dbReference type="EMBL" id="TLU73916.1"/>
    </source>
</evidence>
<keyword evidence="6" id="KW-1185">Reference proteome</keyword>
<evidence type="ECO:0000259" key="4">
    <source>
        <dbReference type="Pfam" id="PF13439"/>
    </source>
</evidence>
<name>A0A5R9JET1_9PROT</name>
<feature type="domain" description="Glycosyltransferase subfamily 4-like N-terminal" evidence="4">
    <location>
        <begin position="83"/>
        <end position="245"/>
    </location>
</feature>
<sequence length="439" mass="47787">MVLLDFDRFQDHQTADGPGPASATAWPGMLAPVPGGQEAMLADLVIQHGASSPRPDLCWQYTRQTRRALRLGIIASEFPPGHGGMQEHARGLVENLSLDHELVVYTSQAMATEIPGRNVTLRPVMRWHVADDAALLQQEPVDAWITLNAGLSPYSRVLKAPLFAYVHGNDFTRPWYPMPGRVMRNTGRVCGDSIVQRWRSRQIGLGLRGARWVFANSAFSRDLCADLYGIPAANFTVVHPGMRPDFFRQTNPGPSSRLRLVTVARIDSSARRKNIEGVLEAIALLKGEIDCSYTVIGDGDDLARLICMSDRLGLTGMVRFLGSVSTERVIEEFGRSDAFIMAVKPSGVDVEGFGMVYAEAAATGLPSIATTMGGIPEVIEDGVTGMLLRDVTAGGIAESLRTFHARRHAFDRETIRAKAQRFGAAPCAAAMADVIDTMI</sequence>
<gene>
    <name evidence="5" type="ORF">FE263_01445</name>
</gene>
<accession>A0A5R9JET1</accession>
<proteinExistence type="predicted"/>
<protein>
    <submittedName>
        <fullName evidence="5">Glycosyltransferase family 4 protein</fullName>
    </submittedName>
</protein>
<dbReference type="GO" id="GO:0016757">
    <property type="term" value="F:glycosyltransferase activity"/>
    <property type="evidence" value="ECO:0007669"/>
    <property type="project" value="UniProtKB-KW"/>
</dbReference>
<keyword evidence="2 5" id="KW-0808">Transferase</keyword>
<dbReference type="Proteomes" id="UP000305654">
    <property type="component" value="Unassembled WGS sequence"/>
</dbReference>
<keyword evidence="1" id="KW-0328">Glycosyltransferase</keyword>
<evidence type="ECO:0000256" key="2">
    <source>
        <dbReference type="ARBA" id="ARBA00022679"/>
    </source>
</evidence>
<dbReference type="RefSeq" id="WP_138324169.1">
    <property type="nucleotide sequence ID" value="NZ_VCDI01000001.1"/>
</dbReference>
<dbReference type="EMBL" id="VCDI01000001">
    <property type="protein sequence ID" value="TLU73916.1"/>
    <property type="molecule type" value="Genomic_DNA"/>
</dbReference>
<organism evidence="5 6">
    <name type="scientific">Lichenicoccus roseus</name>
    <dbReference type="NCBI Taxonomy" id="2683649"/>
    <lineage>
        <taxon>Bacteria</taxon>
        <taxon>Pseudomonadati</taxon>
        <taxon>Pseudomonadota</taxon>
        <taxon>Alphaproteobacteria</taxon>
        <taxon>Acetobacterales</taxon>
        <taxon>Acetobacteraceae</taxon>
        <taxon>Lichenicoccus</taxon>
    </lineage>
</organism>